<dbReference type="Pfam" id="PF13832">
    <property type="entry name" value="zf-HC5HC2H_2"/>
    <property type="match status" value="1"/>
</dbReference>
<dbReference type="InterPro" id="IPR011011">
    <property type="entry name" value="Znf_FYVE_PHD"/>
</dbReference>
<dbReference type="EMBL" id="JBJKFK010002261">
    <property type="protein sequence ID" value="KAL3311383.1"/>
    <property type="molecule type" value="Genomic_DNA"/>
</dbReference>
<evidence type="ECO:0000259" key="5">
    <source>
        <dbReference type="PROSITE" id="PS50016"/>
    </source>
</evidence>
<dbReference type="SMART" id="SM00249">
    <property type="entry name" value="PHD"/>
    <property type="match status" value="2"/>
</dbReference>
<dbReference type="Gene3D" id="3.30.40.10">
    <property type="entry name" value="Zinc/RING finger domain, C3HC4 (zinc finger)"/>
    <property type="match status" value="2"/>
</dbReference>
<evidence type="ECO:0000256" key="3">
    <source>
        <dbReference type="ARBA" id="ARBA00022833"/>
    </source>
</evidence>
<evidence type="ECO:0000256" key="2">
    <source>
        <dbReference type="ARBA" id="ARBA00022771"/>
    </source>
</evidence>
<protein>
    <submittedName>
        <fullName evidence="7">Protein Jade-1</fullName>
    </submittedName>
</protein>
<keyword evidence="3" id="KW-0862">Zinc</keyword>
<evidence type="ECO:0000313" key="8">
    <source>
        <dbReference type="Proteomes" id="UP001626550"/>
    </source>
</evidence>
<dbReference type="Pfam" id="PF13831">
    <property type="entry name" value="PHD_2"/>
    <property type="match status" value="1"/>
</dbReference>
<evidence type="ECO:0000313" key="7">
    <source>
        <dbReference type="EMBL" id="KAL3311383.1"/>
    </source>
</evidence>
<dbReference type="AlphaFoldDB" id="A0ABD2PWB8"/>
<accession>A0ABD2PWB8</accession>
<dbReference type="PROSITE" id="PS01359">
    <property type="entry name" value="ZF_PHD_1"/>
    <property type="match status" value="1"/>
</dbReference>
<dbReference type="Proteomes" id="UP001626550">
    <property type="component" value="Unassembled WGS sequence"/>
</dbReference>
<sequence>MDANKELITLSKAISVSVENDDSKYQEVFDTRFFSAMHCTESDAPVQEHRMYLENLKPDWVKEGVQIQDPESQNIRHSFKILNRKFNERSNEFTLPETLIKKKRQETPRSTYTSDLMDSNWINLVNEERQVLDLQLVDVDCFENLIVTFEKLTFEQLAIKQKELETQVLEFDENSNCNICGAYDGEDDNELVFCDGCYVCVHQACYGIAQLPEGSWLCKLCSSGAKSTTSCSLCPNSGGAMKLADDASTWCHVSCALWVPEVGFSDVELMEPITNLHKIPQARKNLLCTLCRSKTGAPIQCAIKKCSVAFHVTCAFQNKLVMETVLEGKDVRMKAYCPKHSQQLKKERSEEETPAEIISTNSPTKNIGLSISVRTIPPYSKERPCRIAELDSRFYECVDQSKVLSLFPGLTPSTFEVVFNYWKLKRRFNFNKPLILPIPLSWSSTSQLVDESPPLALFDLEKRKQVRITLDRARILVDMVAKREKKKRSLLKCMSKLVNVQCKLLKNETLPDGWESLSSFHLDDPASENENIFEQIDLVINSEATDRFLTGNPTIDQIPLDHLVIEKNKLEILHSVLSCIFATYPSKVAIDSSEYAEVPFKKQKLLQIQ</sequence>
<dbReference type="InterPro" id="IPR001965">
    <property type="entry name" value="Znf_PHD"/>
</dbReference>
<evidence type="ECO:0000259" key="6">
    <source>
        <dbReference type="PROSITE" id="PS51805"/>
    </source>
</evidence>
<reference evidence="7 8" key="1">
    <citation type="submission" date="2024-11" db="EMBL/GenBank/DDBJ databases">
        <title>Adaptive evolution of stress response genes in parasites aligns with host niche diversity.</title>
        <authorList>
            <person name="Hahn C."/>
            <person name="Resl P."/>
        </authorList>
    </citation>
    <scope>NUCLEOTIDE SEQUENCE [LARGE SCALE GENOMIC DNA]</scope>
    <source>
        <strain evidence="7">EGGRZ-B1_66</strain>
        <tissue evidence="7">Body</tissue>
    </source>
</reference>
<dbReference type="PANTHER" id="PTHR13793:SF160">
    <property type="entry name" value="PHD FINGER PROTEIN RHINOCEROS"/>
    <property type="match status" value="1"/>
</dbReference>
<dbReference type="InterPro" id="IPR019787">
    <property type="entry name" value="Znf_PHD-finger"/>
</dbReference>
<comment type="caution">
    <text evidence="7">The sequence shown here is derived from an EMBL/GenBank/DDBJ whole genome shotgun (WGS) entry which is preliminary data.</text>
</comment>
<keyword evidence="1" id="KW-0479">Metal-binding</keyword>
<evidence type="ECO:0000256" key="4">
    <source>
        <dbReference type="PROSITE-ProRule" id="PRU00146"/>
    </source>
</evidence>
<dbReference type="FunFam" id="3.30.40.10:FF:000030">
    <property type="entry name" value="Protein Jade-1 isoform 1"/>
    <property type="match status" value="1"/>
</dbReference>
<dbReference type="PANTHER" id="PTHR13793">
    <property type="entry name" value="PHD FINGER PROTEINS"/>
    <property type="match status" value="1"/>
</dbReference>
<dbReference type="InterPro" id="IPR019786">
    <property type="entry name" value="Zinc_finger_PHD-type_CS"/>
</dbReference>
<feature type="domain" description="PHD-type" evidence="5">
    <location>
        <begin position="174"/>
        <end position="224"/>
    </location>
</feature>
<organism evidence="7 8">
    <name type="scientific">Cichlidogyrus casuarinus</name>
    <dbReference type="NCBI Taxonomy" id="1844966"/>
    <lineage>
        <taxon>Eukaryota</taxon>
        <taxon>Metazoa</taxon>
        <taxon>Spiralia</taxon>
        <taxon>Lophotrochozoa</taxon>
        <taxon>Platyhelminthes</taxon>
        <taxon>Monogenea</taxon>
        <taxon>Monopisthocotylea</taxon>
        <taxon>Dactylogyridea</taxon>
        <taxon>Ancyrocephalidae</taxon>
        <taxon>Cichlidogyrus</taxon>
    </lineage>
</organism>
<keyword evidence="2 4" id="KW-0863">Zinc-finger</keyword>
<feature type="domain" description="PHD-type" evidence="6">
    <location>
        <begin position="228"/>
        <end position="341"/>
    </location>
</feature>
<dbReference type="InterPro" id="IPR013083">
    <property type="entry name" value="Znf_RING/FYVE/PHD"/>
</dbReference>
<gene>
    <name evidence="7" type="primary">PHF17</name>
    <name evidence="7" type="ORF">Ciccas_010036</name>
</gene>
<dbReference type="PROSITE" id="PS50016">
    <property type="entry name" value="ZF_PHD_2"/>
    <property type="match status" value="1"/>
</dbReference>
<name>A0ABD2PWB8_9PLAT</name>
<keyword evidence="8" id="KW-1185">Reference proteome</keyword>
<dbReference type="PROSITE" id="PS51805">
    <property type="entry name" value="EPHD"/>
    <property type="match status" value="1"/>
</dbReference>
<dbReference type="CDD" id="cd15492">
    <property type="entry name" value="PHD_BRPF_JADE_like"/>
    <property type="match status" value="1"/>
</dbReference>
<dbReference type="InterPro" id="IPR034732">
    <property type="entry name" value="EPHD"/>
</dbReference>
<dbReference type="InterPro" id="IPR050701">
    <property type="entry name" value="Histone_Mod_Regulator"/>
</dbReference>
<dbReference type="GO" id="GO:0008270">
    <property type="term" value="F:zinc ion binding"/>
    <property type="evidence" value="ECO:0007669"/>
    <property type="project" value="UniProtKB-KW"/>
</dbReference>
<proteinExistence type="predicted"/>
<evidence type="ECO:0000256" key="1">
    <source>
        <dbReference type="ARBA" id="ARBA00022723"/>
    </source>
</evidence>
<dbReference type="SUPFAM" id="SSF57903">
    <property type="entry name" value="FYVE/PHD zinc finger"/>
    <property type="match status" value="1"/>
</dbReference>